<dbReference type="EMBL" id="JAUNZN010000001">
    <property type="protein sequence ID" value="KAK4829035.1"/>
    <property type="molecule type" value="Genomic_DNA"/>
</dbReference>
<dbReference type="AlphaFoldDB" id="A0AAN7NN58"/>
<name>A0AAN7NN58_MYCAM</name>
<evidence type="ECO:0000313" key="1">
    <source>
        <dbReference type="EMBL" id="KAK4829035.1"/>
    </source>
</evidence>
<dbReference type="Proteomes" id="UP001333110">
    <property type="component" value="Unassembled WGS sequence"/>
</dbReference>
<keyword evidence="2" id="KW-1185">Reference proteome</keyword>
<evidence type="ECO:0000313" key="2">
    <source>
        <dbReference type="Proteomes" id="UP001333110"/>
    </source>
</evidence>
<accession>A0AAN7NN58</accession>
<comment type="caution">
    <text evidence="1">The sequence shown here is derived from an EMBL/GenBank/DDBJ whole genome shotgun (WGS) entry which is preliminary data.</text>
</comment>
<proteinExistence type="predicted"/>
<sequence>MHPSIHPAPPLQREDFPPLSIPFGTDPRFCCLAKGRWNNPTQKHQAEQPQLSQPVLIAEVLQPSDHLCGPPLDLLQQLHVFPVLRAPELDAVLQSYASALCMPSPPGTTLCQFLYGAYRANRVKTKADLQRGKNLLIKFTNSNWHPSQQADIFYLQVLQLQVMGSLQRPYQQRSCWRQQLFTGISLQQKTQVPLSRYWLVTLLHSYKNSRKFCNYLMGRCREPGSSQRCTRGRQEATDKFKYEKVRLDLRKKNFHLRVAEYWSRLPKAIVDSPSLEVLKTQLENPLATSSNWPCFEQETGTTWPPKYNTEGSWKEEITPQIKCKHS</sequence>
<protein>
    <submittedName>
        <fullName evidence="1">Uncharacterized protein</fullName>
    </submittedName>
</protein>
<organism evidence="1 2">
    <name type="scientific">Mycteria americana</name>
    <name type="common">Wood stork</name>
    <dbReference type="NCBI Taxonomy" id="33587"/>
    <lineage>
        <taxon>Eukaryota</taxon>
        <taxon>Metazoa</taxon>
        <taxon>Chordata</taxon>
        <taxon>Craniata</taxon>
        <taxon>Vertebrata</taxon>
        <taxon>Euteleostomi</taxon>
        <taxon>Archelosauria</taxon>
        <taxon>Archosauria</taxon>
        <taxon>Dinosauria</taxon>
        <taxon>Saurischia</taxon>
        <taxon>Theropoda</taxon>
        <taxon>Coelurosauria</taxon>
        <taxon>Aves</taxon>
        <taxon>Neognathae</taxon>
        <taxon>Neoaves</taxon>
        <taxon>Aequornithes</taxon>
        <taxon>Ciconiiformes</taxon>
        <taxon>Ciconiidae</taxon>
        <taxon>Mycteria</taxon>
    </lineage>
</organism>
<reference evidence="1 2" key="1">
    <citation type="journal article" date="2023" name="J. Hered.">
        <title>Chromosome-level genome of the wood stork (Mycteria americana) provides insight into avian chromosome evolution.</title>
        <authorList>
            <person name="Flamio R. Jr."/>
            <person name="Ramstad K.M."/>
        </authorList>
    </citation>
    <scope>NUCLEOTIDE SEQUENCE [LARGE SCALE GENOMIC DNA]</scope>
    <source>
        <strain evidence="1">JAX WOST 10</strain>
    </source>
</reference>
<gene>
    <name evidence="1" type="ORF">QYF61_001840</name>
</gene>